<proteinExistence type="predicted"/>
<dbReference type="EMBL" id="JACGWJ010000010">
    <property type="protein sequence ID" value="KAL0392364.1"/>
    <property type="molecule type" value="Genomic_DNA"/>
</dbReference>
<dbReference type="AlphaFoldDB" id="A0AAW2SIR2"/>
<gene>
    <name evidence="1" type="ORF">Sradi_2459200</name>
</gene>
<evidence type="ECO:0000313" key="1">
    <source>
        <dbReference type="EMBL" id="KAL0392364.1"/>
    </source>
</evidence>
<protein>
    <submittedName>
        <fullName evidence="1">Uncharacterized protein</fullName>
    </submittedName>
</protein>
<accession>A0AAW2SIR2</accession>
<name>A0AAW2SIR2_SESRA</name>
<reference evidence="1" key="1">
    <citation type="submission" date="2020-06" db="EMBL/GenBank/DDBJ databases">
        <authorList>
            <person name="Li T."/>
            <person name="Hu X."/>
            <person name="Zhang T."/>
            <person name="Song X."/>
            <person name="Zhang H."/>
            <person name="Dai N."/>
            <person name="Sheng W."/>
            <person name="Hou X."/>
            <person name="Wei L."/>
        </authorList>
    </citation>
    <scope>NUCLEOTIDE SEQUENCE</scope>
    <source>
        <strain evidence="1">G02</strain>
        <tissue evidence="1">Leaf</tissue>
    </source>
</reference>
<sequence length="80" mass="8938">MKGMWQGRSGNVEREGNYKLELGCENERRGGELAIWRFSGRNLEGIAANAEPPRTNTLSVCAVLWPCLFKEGSLSAMFFV</sequence>
<comment type="caution">
    <text evidence="1">The sequence shown here is derived from an EMBL/GenBank/DDBJ whole genome shotgun (WGS) entry which is preliminary data.</text>
</comment>
<organism evidence="1">
    <name type="scientific">Sesamum radiatum</name>
    <name type="common">Black benniseed</name>
    <dbReference type="NCBI Taxonomy" id="300843"/>
    <lineage>
        <taxon>Eukaryota</taxon>
        <taxon>Viridiplantae</taxon>
        <taxon>Streptophyta</taxon>
        <taxon>Embryophyta</taxon>
        <taxon>Tracheophyta</taxon>
        <taxon>Spermatophyta</taxon>
        <taxon>Magnoliopsida</taxon>
        <taxon>eudicotyledons</taxon>
        <taxon>Gunneridae</taxon>
        <taxon>Pentapetalae</taxon>
        <taxon>asterids</taxon>
        <taxon>lamiids</taxon>
        <taxon>Lamiales</taxon>
        <taxon>Pedaliaceae</taxon>
        <taxon>Sesamum</taxon>
    </lineage>
</organism>
<reference evidence="1" key="2">
    <citation type="journal article" date="2024" name="Plant">
        <title>Genomic evolution and insights into agronomic trait innovations of Sesamum species.</title>
        <authorList>
            <person name="Miao H."/>
            <person name="Wang L."/>
            <person name="Qu L."/>
            <person name="Liu H."/>
            <person name="Sun Y."/>
            <person name="Le M."/>
            <person name="Wang Q."/>
            <person name="Wei S."/>
            <person name="Zheng Y."/>
            <person name="Lin W."/>
            <person name="Duan Y."/>
            <person name="Cao H."/>
            <person name="Xiong S."/>
            <person name="Wang X."/>
            <person name="Wei L."/>
            <person name="Li C."/>
            <person name="Ma Q."/>
            <person name="Ju M."/>
            <person name="Zhao R."/>
            <person name="Li G."/>
            <person name="Mu C."/>
            <person name="Tian Q."/>
            <person name="Mei H."/>
            <person name="Zhang T."/>
            <person name="Gao T."/>
            <person name="Zhang H."/>
        </authorList>
    </citation>
    <scope>NUCLEOTIDE SEQUENCE</scope>
    <source>
        <strain evidence="1">G02</strain>
    </source>
</reference>